<reference evidence="8" key="1">
    <citation type="submission" date="2015-12" db="EMBL/GenBank/DDBJ databases">
        <authorList>
            <person name="Zhang G."/>
            <person name="Stingl U."/>
        </authorList>
    </citation>
    <scope>NUCLEOTIDE SEQUENCE [LARGE SCALE GENOMIC DNA]</scope>
    <source>
        <strain evidence="8">ZGT108</strain>
    </source>
</reference>
<organism evidence="7 8">
    <name type="scientific">Ruegeria profundi</name>
    <dbReference type="NCBI Taxonomy" id="1685378"/>
    <lineage>
        <taxon>Bacteria</taxon>
        <taxon>Pseudomonadati</taxon>
        <taxon>Pseudomonadota</taxon>
        <taxon>Alphaproteobacteria</taxon>
        <taxon>Rhodobacterales</taxon>
        <taxon>Roseobacteraceae</taxon>
        <taxon>Ruegeria</taxon>
    </lineage>
</organism>
<keyword evidence="5" id="KW-0560">Oxidoreductase</keyword>
<sequence length="462" mass="50195">MQVLASEVDFDTYDVIVAGSGLAAYAMAKRLGAHDKSAIMLETGEAQYNDDIQSDFAQIFGRGHLDGSHWPLHWVRAMGGTSAVWAGYCSPLIDRNFRQWPITRSDLDPYYKMAAEYLGRPEPFLTYAADFEPGFVYRPISTEDPLRLIREPQLYDGLPTTDLALGATLSHLHPRDDRKGVEAISIYTLDGGTRRIDLRPGQAVVLAAGAMGNAQILLSSQPETGPAVGNENDQVGRYLMEHPHFPDCAKLICNGAFQFPTAPDGFGELTALLEPDDDLYRQIGGLEVSVALYPGKFVSDDPVETMFADKWGDGAVAYGVIVRAEMDSEPENRVTVREGTDPSGLRKLRTDFHIGARSFRAVDTFLETLGERLIASDTGRLRMSNEEIMFGVTGGGHTLGTTRMGASPKTSVVDADCRVHGYQNLFVAGSSVFASGGHANPTLTIMALAARLGDKLGVINEV</sequence>
<name>A0A0X3TUS8_9RHOB</name>
<dbReference type="SUPFAM" id="SSF51905">
    <property type="entry name" value="FAD/NAD(P)-binding domain"/>
    <property type="match status" value="1"/>
</dbReference>
<comment type="caution">
    <text evidence="7">The sequence shown here is derived from an EMBL/GenBank/DDBJ whole genome shotgun (WGS) entry which is preliminary data.</text>
</comment>
<accession>A0A0X3TUS8</accession>
<evidence type="ECO:0000256" key="4">
    <source>
        <dbReference type="ARBA" id="ARBA00022827"/>
    </source>
</evidence>
<evidence type="ECO:0000256" key="3">
    <source>
        <dbReference type="ARBA" id="ARBA00022630"/>
    </source>
</evidence>
<keyword evidence="3" id="KW-0285">Flavoprotein</keyword>
<dbReference type="Gene3D" id="3.50.50.60">
    <property type="entry name" value="FAD/NAD(P)-binding domain"/>
    <property type="match status" value="2"/>
</dbReference>
<evidence type="ECO:0000256" key="1">
    <source>
        <dbReference type="ARBA" id="ARBA00001974"/>
    </source>
</evidence>
<dbReference type="GO" id="GO:0016614">
    <property type="term" value="F:oxidoreductase activity, acting on CH-OH group of donors"/>
    <property type="evidence" value="ECO:0007669"/>
    <property type="project" value="InterPro"/>
</dbReference>
<dbReference type="Proteomes" id="UP000053690">
    <property type="component" value="Unassembled WGS sequence"/>
</dbReference>
<gene>
    <name evidence="7" type="ORF">AVO44_10415</name>
</gene>
<evidence type="ECO:0000259" key="6">
    <source>
        <dbReference type="Pfam" id="PF05199"/>
    </source>
</evidence>
<evidence type="ECO:0000313" key="7">
    <source>
        <dbReference type="EMBL" id="KUJ78801.1"/>
    </source>
</evidence>
<evidence type="ECO:0000313" key="8">
    <source>
        <dbReference type="Proteomes" id="UP000053690"/>
    </source>
</evidence>
<dbReference type="AlphaFoldDB" id="A0A0X3TUS8"/>
<dbReference type="InterPro" id="IPR007867">
    <property type="entry name" value="GMC_OxRtase_C"/>
</dbReference>
<proteinExistence type="inferred from homology"/>
<dbReference type="InterPro" id="IPR036188">
    <property type="entry name" value="FAD/NAD-bd_sf"/>
</dbReference>
<keyword evidence="4" id="KW-0274">FAD</keyword>
<dbReference type="EMBL" id="LQBP01000005">
    <property type="protein sequence ID" value="KUJ78801.1"/>
    <property type="molecule type" value="Genomic_DNA"/>
</dbReference>
<keyword evidence="8" id="KW-1185">Reference proteome</keyword>
<comment type="similarity">
    <text evidence="2">Belongs to the GMC oxidoreductase family.</text>
</comment>
<dbReference type="PANTHER" id="PTHR42784">
    <property type="entry name" value="PYRANOSE 2-OXIDASE"/>
    <property type="match status" value="1"/>
</dbReference>
<dbReference type="STRING" id="1685378.AVO44_10415"/>
<comment type="cofactor">
    <cofactor evidence="1">
        <name>FAD</name>
        <dbReference type="ChEBI" id="CHEBI:57692"/>
    </cofactor>
</comment>
<dbReference type="RefSeq" id="WP_068336471.1">
    <property type="nucleotide sequence ID" value="NZ_LQBP01000005.1"/>
</dbReference>
<protein>
    <recommendedName>
        <fullName evidence="6">Glucose-methanol-choline oxidoreductase C-terminal domain-containing protein</fullName>
    </recommendedName>
</protein>
<evidence type="ECO:0000256" key="5">
    <source>
        <dbReference type="ARBA" id="ARBA00023002"/>
    </source>
</evidence>
<dbReference type="InterPro" id="IPR051473">
    <property type="entry name" value="P2Ox-like"/>
</dbReference>
<dbReference type="Pfam" id="PF05199">
    <property type="entry name" value="GMC_oxred_C"/>
    <property type="match status" value="1"/>
</dbReference>
<dbReference type="PANTHER" id="PTHR42784:SF1">
    <property type="entry name" value="PYRANOSE 2-OXIDASE"/>
    <property type="match status" value="1"/>
</dbReference>
<feature type="domain" description="Glucose-methanol-choline oxidoreductase C-terminal" evidence="6">
    <location>
        <begin position="330"/>
        <end position="449"/>
    </location>
</feature>
<evidence type="ECO:0000256" key="2">
    <source>
        <dbReference type="ARBA" id="ARBA00010790"/>
    </source>
</evidence>
<dbReference type="OrthoDB" id="9798604at2"/>